<feature type="region of interest" description="Disordered" evidence="1">
    <location>
        <begin position="191"/>
        <end position="219"/>
    </location>
</feature>
<sequence length="219" mass="24965">MPQNPPQLPVISSNMATHPDITNLSPEFIRKILDTYVMRGCDCSYTSSPSPKLPPSNFYYRLVDGFFVFAILVVLLLIAIDRGWIVVGYEKSSRCSGDVTNELDGSVPVGKREEEETQGLYKWIKRELERWKEEKEESKRKEDTLTPVLDEAQGPKLKVIDHELQSMNFEPLRSAMRKRARSGPLSVRFDVEGKEVSPKSSPEKRSPVFTPNCPDEEVF</sequence>
<organism evidence="3 4">
    <name type="scientific">Sclerotinia nivalis</name>
    <dbReference type="NCBI Taxonomy" id="352851"/>
    <lineage>
        <taxon>Eukaryota</taxon>
        <taxon>Fungi</taxon>
        <taxon>Dikarya</taxon>
        <taxon>Ascomycota</taxon>
        <taxon>Pezizomycotina</taxon>
        <taxon>Leotiomycetes</taxon>
        <taxon>Helotiales</taxon>
        <taxon>Sclerotiniaceae</taxon>
        <taxon>Sclerotinia</taxon>
    </lineage>
</organism>
<evidence type="ECO:0000313" key="4">
    <source>
        <dbReference type="Proteomes" id="UP001152300"/>
    </source>
</evidence>
<dbReference type="AlphaFoldDB" id="A0A9X0AJH5"/>
<keyword evidence="2" id="KW-0472">Membrane</keyword>
<proteinExistence type="predicted"/>
<dbReference type="EMBL" id="JAPEIS010000008">
    <property type="protein sequence ID" value="KAJ8063489.1"/>
    <property type="molecule type" value="Genomic_DNA"/>
</dbReference>
<accession>A0A9X0AJH5</accession>
<evidence type="ECO:0000313" key="3">
    <source>
        <dbReference type="EMBL" id="KAJ8063489.1"/>
    </source>
</evidence>
<reference evidence="3" key="1">
    <citation type="submission" date="2022-11" db="EMBL/GenBank/DDBJ databases">
        <title>Genome Resource of Sclerotinia nivalis Strain SnTB1, a Plant Pathogen Isolated from American Ginseng.</title>
        <authorList>
            <person name="Fan S."/>
        </authorList>
    </citation>
    <scope>NUCLEOTIDE SEQUENCE</scope>
    <source>
        <strain evidence="3">SnTB1</strain>
    </source>
</reference>
<keyword evidence="4" id="KW-1185">Reference proteome</keyword>
<keyword evidence="2" id="KW-1133">Transmembrane helix</keyword>
<protein>
    <submittedName>
        <fullName evidence="3">Uncharacterized protein</fullName>
    </submittedName>
</protein>
<feature type="compositionally biased region" description="Basic and acidic residues" evidence="1">
    <location>
        <begin position="191"/>
        <end position="206"/>
    </location>
</feature>
<dbReference type="OrthoDB" id="5418627at2759"/>
<comment type="caution">
    <text evidence="3">The sequence shown here is derived from an EMBL/GenBank/DDBJ whole genome shotgun (WGS) entry which is preliminary data.</text>
</comment>
<evidence type="ECO:0000256" key="2">
    <source>
        <dbReference type="SAM" id="Phobius"/>
    </source>
</evidence>
<dbReference type="Proteomes" id="UP001152300">
    <property type="component" value="Unassembled WGS sequence"/>
</dbReference>
<feature type="transmembrane region" description="Helical" evidence="2">
    <location>
        <begin position="58"/>
        <end position="80"/>
    </location>
</feature>
<gene>
    <name evidence="3" type="ORF">OCU04_007365</name>
</gene>
<keyword evidence="2" id="KW-0812">Transmembrane</keyword>
<name>A0A9X0AJH5_9HELO</name>
<evidence type="ECO:0000256" key="1">
    <source>
        <dbReference type="SAM" id="MobiDB-lite"/>
    </source>
</evidence>